<evidence type="ECO:0000313" key="2">
    <source>
        <dbReference type="Proteomes" id="UP000008942"/>
    </source>
</evidence>
<protein>
    <submittedName>
        <fullName evidence="1">Uncharacterized protein</fullName>
    </submittedName>
</protein>
<dbReference type="Proteomes" id="UP000008942">
    <property type="component" value="Unassembled WGS sequence"/>
</dbReference>
<gene>
    <name evidence="1" type="ORF">MCU_01363</name>
</gene>
<evidence type="ECO:0000313" key="1">
    <source>
        <dbReference type="EMBL" id="EJF82676.1"/>
    </source>
</evidence>
<dbReference type="EMBL" id="AILW01000015">
    <property type="protein sequence ID" value="EJF82676.1"/>
    <property type="molecule type" value="Genomic_DNA"/>
</dbReference>
<sequence length="65" mass="7486">MAAYDVFTTIDNMLMEPPTEVTDNTLTYHYRTLAAQAKHLHASYTPFTVALCRCPRFIITGYKNR</sequence>
<accession>A0ABP2QMK5</accession>
<name>A0ABP2QMK5_BAREL</name>
<comment type="caution">
    <text evidence="1">The sequence shown here is derived from an EMBL/GenBank/DDBJ whole genome shotgun (WGS) entry which is preliminary data.</text>
</comment>
<proteinExistence type="predicted"/>
<reference evidence="1 2" key="1">
    <citation type="submission" date="2012-03" db="EMBL/GenBank/DDBJ databases">
        <title>The Genome Sequence of Bartonella elizabethae Re6043vi.</title>
        <authorList>
            <consortium name="The Broad Institute Genome Sequencing Platform"/>
            <consortium name="The Broad Institute Genome Sequencing Center for Infectious Disease"/>
            <person name="Feldgarden M."/>
            <person name="Kirby J."/>
            <person name="Kosoy M."/>
            <person name="Birtles R."/>
            <person name="Probert W.S."/>
            <person name="Chiaraviglio L."/>
            <person name="Young S.K."/>
            <person name="Zeng Q."/>
            <person name="Gargeya S."/>
            <person name="Fitzgerald M."/>
            <person name="Haas B."/>
            <person name="Abouelleil A."/>
            <person name="Alvarado L."/>
            <person name="Arachchi H.M."/>
            <person name="Berlin A."/>
            <person name="Chapman S.B."/>
            <person name="Gearin G."/>
            <person name="Goldberg J."/>
            <person name="Griggs A."/>
            <person name="Gujja S."/>
            <person name="Hansen M."/>
            <person name="Heiman D."/>
            <person name="Howarth C."/>
            <person name="Larimer J."/>
            <person name="Lui A."/>
            <person name="MacDonald P.J.P."/>
            <person name="McCowen C."/>
            <person name="Montmayeur A."/>
            <person name="Murphy C."/>
            <person name="Neiman D."/>
            <person name="Pearson M."/>
            <person name="Priest M."/>
            <person name="Roberts A."/>
            <person name="Saif S."/>
            <person name="Shea T."/>
            <person name="Sisk P."/>
            <person name="Stolte C."/>
            <person name="Sykes S."/>
            <person name="Wortman J."/>
            <person name="Nusbaum C."/>
            <person name="Birren B."/>
        </authorList>
    </citation>
    <scope>NUCLEOTIDE SEQUENCE [LARGE SCALE GENOMIC DNA]</scope>
    <source>
        <strain evidence="1 2">Re6043vi</strain>
    </source>
</reference>
<organism evidence="1 2">
    <name type="scientific">Bartonella elizabethae Re6043vi</name>
    <dbReference type="NCBI Taxonomy" id="1094554"/>
    <lineage>
        <taxon>Bacteria</taxon>
        <taxon>Pseudomonadati</taxon>
        <taxon>Pseudomonadota</taxon>
        <taxon>Alphaproteobacteria</taxon>
        <taxon>Hyphomicrobiales</taxon>
        <taxon>Bartonellaceae</taxon>
        <taxon>Bartonella</taxon>
    </lineage>
</organism>
<keyword evidence="2" id="KW-1185">Reference proteome</keyword>